<keyword evidence="5" id="KW-1185">Reference proteome</keyword>
<name>A0A3B3D660_ORYME</name>
<evidence type="ECO:0000256" key="2">
    <source>
        <dbReference type="SAM" id="SignalP"/>
    </source>
</evidence>
<feature type="compositionally biased region" description="Polar residues" evidence="1">
    <location>
        <begin position="56"/>
        <end position="71"/>
    </location>
</feature>
<feature type="domain" description="Retrotransposon gag" evidence="3">
    <location>
        <begin position="111"/>
        <end position="193"/>
    </location>
</feature>
<reference evidence="4" key="1">
    <citation type="submission" date="2025-08" db="UniProtKB">
        <authorList>
            <consortium name="Ensembl"/>
        </authorList>
    </citation>
    <scope>IDENTIFICATION</scope>
</reference>
<accession>A0A3B3D660</accession>
<dbReference type="GeneTree" id="ENSGT01030000234793"/>
<dbReference type="PANTHER" id="PTHR15503:SF36">
    <property type="entry name" value="RETROTRANSPOSON GAG-LIKE PROTEIN 5"/>
    <property type="match status" value="1"/>
</dbReference>
<dbReference type="PANTHER" id="PTHR15503">
    <property type="entry name" value="LDOC1 RELATED"/>
    <property type="match status" value="1"/>
</dbReference>
<protein>
    <recommendedName>
        <fullName evidence="3">Retrotransposon gag domain-containing protein</fullName>
    </recommendedName>
</protein>
<dbReference type="Ensembl" id="ENSOMET00000007404.1">
    <property type="protein sequence ID" value="ENSOMEP00000025326.1"/>
    <property type="gene ID" value="ENSOMEG00000006491.1"/>
</dbReference>
<feature type="region of interest" description="Disordered" evidence="1">
    <location>
        <begin position="56"/>
        <end position="75"/>
    </location>
</feature>
<evidence type="ECO:0000259" key="3">
    <source>
        <dbReference type="Pfam" id="PF03732"/>
    </source>
</evidence>
<feature type="chain" id="PRO_5017461842" description="Retrotransposon gag domain-containing protein" evidence="2">
    <location>
        <begin position="27"/>
        <end position="242"/>
    </location>
</feature>
<evidence type="ECO:0000256" key="1">
    <source>
        <dbReference type="SAM" id="MobiDB-lite"/>
    </source>
</evidence>
<proteinExistence type="predicted"/>
<reference evidence="4" key="2">
    <citation type="submission" date="2025-09" db="UniProtKB">
        <authorList>
            <consortium name="Ensembl"/>
        </authorList>
    </citation>
    <scope>IDENTIFICATION</scope>
</reference>
<keyword evidence="2" id="KW-0732">Signal</keyword>
<dbReference type="AlphaFoldDB" id="A0A3B3D660"/>
<sequence length="242" mass="26561">QVLQVSIKTLTFTLLSLSGLAHPASALHWAPPPKATICLSGIQQLHDRLSRLERTSAATSTSLHPSRQTRLGSPEPFDGTAEDCRAFLASCRLQFEFNPSDFPSEQSQVAFALSFLTGRAKGWGLAEWDRGAELCRSFRVFSTQLQTVFDPSTPHRAAASELLHLQQGPRSVSDYAVEFRTLAASTRWPEEVCLRSLGASPASSTRPTCCRRGQGKTPEMKVNDETVREQGVGGCPYYSVEF</sequence>
<organism evidence="4 5">
    <name type="scientific">Oryzias melastigma</name>
    <name type="common">Marine medaka</name>
    <dbReference type="NCBI Taxonomy" id="30732"/>
    <lineage>
        <taxon>Eukaryota</taxon>
        <taxon>Metazoa</taxon>
        <taxon>Chordata</taxon>
        <taxon>Craniata</taxon>
        <taxon>Vertebrata</taxon>
        <taxon>Euteleostomi</taxon>
        <taxon>Actinopterygii</taxon>
        <taxon>Neopterygii</taxon>
        <taxon>Teleostei</taxon>
        <taxon>Neoteleostei</taxon>
        <taxon>Acanthomorphata</taxon>
        <taxon>Ovalentaria</taxon>
        <taxon>Atherinomorphae</taxon>
        <taxon>Beloniformes</taxon>
        <taxon>Adrianichthyidae</taxon>
        <taxon>Oryziinae</taxon>
        <taxon>Oryzias</taxon>
    </lineage>
</organism>
<evidence type="ECO:0000313" key="5">
    <source>
        <dbReference type="Proteomes" id="UP000261560"/>
    </source>
</evidence>
<dbReference type="Pfam" id="PF03732">
    <property type="entry name" value="Retrotrans_gag"/>
    <property type="match status" value="1"/>
</dbReference>
<evidence type="ECO:0000313" key="4">
    <source>
        <dbReference type="Ensembl" id="ENSOMEP00000025326.1"/>
    </source>
</evidence>
<dbReference type="InterPro" id="IPR005162">
    <property type="entry name" value="Retrotrans_gag_dom"/>
</dbReference>
<dbReference type="STRING" id="30732.ENSOMEP00000025326"/>
<feature type="signal peptide" evidence="2">
    <location>
        <begin position="1"/>
        <end position="26"/>
    </location>
</feature>
<dbReference type="PaxDb" id="30732-ENSOMEP00000025326"/>
<dbReference type="Proteomes" id="UP000261560">
    <property type="component" value="Unplaced"/>
</dbReference>
<dbReference type="InterPro" id="IPR032567">
    <property type="entry name" value="RTL1-rel"/>
</dbReference>